<sequence length="236" mass="25432">MSMFDIGGDYVFPIISGTPSAGNTMKVGRFLGTGFYINSAGGFTTCKHVAEAITEGQHLYVGQMKGPTAGDYHRIQNVICHEIYDIAIGTVVTGRKTEFLKPYAGAFALGVDVGAFGYTDAGKENNILGVDPRYLKGHISRLAEEPFGFPTKSLCEMSFAVPSGFSGTAVLSEDYQLVGMAYGNAESKILSYSVTEVVDGNSTFLENVYRVMEFGLCHTVTDLKAVFSELGVRSFE</sequence>
<gene>
    <name evidence="1" type="ORF">KP001_11900</name>
</gene>
<keyword evidence="1" id="KW-0378">Hydrolase</keyword>
<dbReference type="GO" id="GO:0006508">
    <property type="term" value="P:proteolysis"/>
    <property type="evidence" value="ECO:0007669"/>
    <property type="project" value="UniProtKB-KW"/>
</dbReference>
<dbReference type="RefSeq" id="WP_217285862.1">
    <property type="nucleotide sequence ID" value="NZ_CP077683.1"/>
</dbReference>
<protein>
    <submittedName>
        <fullName evidence="1">Serine protease</fullName>
    </submittedName>
</protein>
<dbReference type="GO" id="GO:0008233">
    <property type="term" value="F:peptidase activity"/>
    <property type="evidence" value="ECO:0007669"/>
    <property type="project" value="UniProtKB-KW"/>
</dbReference>
<accession>A0ABX8LEV1</accession>
<keyword evidence="2" id="KW-1185">Reference proteome</keyword>
<dbReference type="Pfam" id="PF13365">
    <property type="entry name" value="Trypsin_2"/>
    <property type="match status" value="1"/>
</dbReference>
<keyword evidence="1" id="KW-0645">Protease</keyword>
<proteinExistence type="predicted"/>
<name>A0ABX8LEV1_9BACT</name>
<organism evidence="1 2">
    <name type="scientific">Geomonas subterranea</name>
    <dbReference type="NCBI Taxonomy" id="2847989"/>
    <lineage>
        <taxon>Bacteria</taxon>
        <taxon>Pseudomonadati</taxon>
        <taxon>Thermodesulfobacteriota</taxon>
        <taxon>Desulfuromonadia</taxon>
        <taxon>Geobacterales</taxon>
        <taxon>Geobacteraceae</taxon>
        <taxon>Geomonas</taxon>
    </lineage>
</organism>
<dbReference type="EMBL" id="CP077683">
    <property type="protein sequence ID" value="QXE89170.1"/>
    <property type="molecule type" value="Genomic_DNA"/>
</dbReference>
<reference evidence="1 2" key="1">
    <citation type="submission" date="2021-06" db="EMBL/GenBank/DDBJ databases">
        <title>Gemonas diversity in paddy soil.</title>
        <authorList>
            <person name="Liu G."/>
        </authorList>
    </citation>
    <scope>NUCLEOTIDE SEQUENCE [LARGE SCALE GENOMIC DNA]</scope>
    <source>
        <strain evidence="1 2">RG2</strain>
    </source>
</reference>
<evidence type="ECO:0000313" key="1">
    <source>
        <dbReference type="EMBL" id="QXE89170.1"/>
    </source>
</evidence>
<dbReference type="Proteomes" id="UP000683559">
    <property type="component" value="Chromosome"/>
</dbReference>
<evidence type="ECO:0000313" key="2">
    <source>
        <dbReference type="Proteomes" id="UP000683559"/>
    </source>
</evidence>